<dbReference type="Pfam" id="PF20684">
    <property type="entry name" value="Fung_rhodopsin"/>
    <property type="match status" value="1"/>
</dbReference>
<keyword evidence="9" id="KW-1185">Reference proteome</keyword>
<evidence type="ECO:0000256" key="3">
    <source>
        <dbReference type="ARBA" id="ARBA00022989"/>
    </source>
</evidence>
<evidence type="ECO:0000313" key="8">
    <source>
        <dbReference type="EMBL" id="OAG07634.1"/>
    </source>
</evidence>
<proteinExistence type="inferred from homology"/>
<dbReference type="Proteomes" id="UP000077069">
    <property type="component" value="Unassembled WGS sequence"/>
</dbReference>
<feature type="transmembrane region" description="Helical" evidence="6">
    <location>
        <begin position="132"/>
        <end position="157"/>
    </location>
</feature>
<feature type="domain" description="Rhodopsin" evidence="7">
    <location>
        <begin position="67"/>
        <end position="154"/>
    </location>
</feature>
<dbReference type="EMBL" id="KV441551">
    <property type="protein sequence ID" value="OAG07634.1"/>
    <property type="molecule type" value="Genomic_DNA"/>
</dbReference>
<feature type="transmembrane region" description="Helical" evidence="6">
    <location>
        <begin position="50"/>
        <end position="71"/>
    </location>
</feature>
<evidence type="ECO:0000256" key="4">
    <source>
        <dbReference type="ARBA" id="ARBA00023136"/>
    </source>
</evidence>
<comment type="similarity">
    <text evidence="5">Belongs to the SAT4 family.</text>
</comment>
<dbReference type="InterPro" id="IPR049326">
    <property type="entry name" value="Rhodopsin_dom_fungi"/>
</dbReference>
<evidence type="ECO:0000256" key="2">
    <source>
        <dbReference type="ARBA" id="ARBA00022692"/>
    </source>
</evidence>
<evidence type="ECO:0000256" key="6">
    <source>
        <dbReference type="SAM" id="Phobius"/>
    </source>
</evidence>
<keyword evidence="3 6" id="KW-1133">Transmembrane helix</keyword>
<dbReference type="PANTHER" id="PTHR33048:SF21">
    <property type="entry name" value="INTEGRAL MEMBRANE PROTEIN"/>
    <property type="match status" value="1"/>
</dbReference>
<dbReference type="PANTHER" id="PTHR33048">
    <property type="entry name" value="PTH11-LIKE INTEGRAL MEMBRANE PROTEIN (AFU_ORTHOLOGUE AFUA_5G11245)"/>
    <property type="match status" value="1"/>
</dbReference>
<dbReference type="InParanoid" id="A0A177CJC2"/>
<keyword evidence="4 6" id="KW-0472">Membrane</keyword>
<evidence type="ECO:0000256" key="5">
    <source>
        <dbReference type="ARBA" id="ARBA00038359"/>
    </source>
</evidence>
<name>A0A177CJC2_9PLEO</name>
<comment type="subcellular location">
    <subcellularLocation>
        <location evidence="1">Membrane</location>
        <topology evidence="1">Multi-pass membrane protein</topology>
    </subcellularLocation>
</comment>
<dbReference type="AlphaFoldDB" id="A0A177CJC2"/>
<protein>
    <recommendedName>
        <fullName evidence="7">Rhodopsin domain-containing protein</fullName>
    </recommendedName>
</protein>
<evidence type="ECO:0000256" key="1">
    <source>
        <dbReference type="ARBA" id="ARBA00004141"/>
    </source>
</evidence>
<evidence type="ECO:0000259" key="7">
    <source>
        <dbReference type="Pfam" id="PF20684"/>
    </source>
</evidence>
<gene>
    <name evidence="8" type="ORF">CC84DRAFT_1175398</name>
</gene>
<dbReference type="GO" id="GO:0016020">
    <property type="term" value="C:membrane"/>
    <property type="evidence" value="ECO:0007669"/>
    <property type="project" value="UniProtKB-SubCell"/>
</dbReference>
<dbReference type="OrthoDB" id="3897607at2759"/>
<sequence length="287" mass="31987">MFHPVSRNTKEIRGLANKDSKFPRSPLLPHKIAPSLAAMIPQLANSGRSVFIATSILVAATTTAFGLRVWARLLIKAWGNDDWLMLVGRLLFLAQPIVTPFTRIGSYYSHDLAEEGSSLTIAEYENSLRWHFFVGLLYTVNTTIVKFSICCKFLVFLKLYKLAKESRSASIATIARVPFLYRYQDPDDLLAKLPPIAVLSNLKIMLGILAACIATMQTLLRYFPCLGAEIVSYGSEGTPHKVYKIRDLGTESGIQGYQDDLDRLDSRAFMLPQRPPGAQVGRIFEVG</sequence>
<dbReference type="InterPro" id="IPR052337">
    <property type="entry name" value="SAT4-like"/>
</dbReference>
<accession>A0A177CJC2</accession>
<dbReference type="GeneID" id="28763638"/>
<organism evidence="8 9">
    <name type="scientific">Paraphaeosphaeria sporulosa</name>
    <dbReference type="NCBI Taxonomy" id="1460663"/>
    <lineage>
        <taxon>Eukaryota</taxon>
        <taxon>Fungi</taxon>
        <taxon>Dikarya</taxon>
        <taxon>Ascomycota</taxon>
        <taxon>Pezizomycotina</taxon>
        <taxon>Dothideomycetes</taxon>
        <taxon>Pleosporomycetidae</taxon>
        <taxon>Pleosporales</taxon>
        <taxon>Massarineae</taxon>
        <taxon>Didymosphaeriaceae</taxon>
        <taxon>Paraphaeosphaeria</taxon>
    </lineage>
</organism>
<keyword evidence="2 6" id="KW-0812">Transmembrane</keyword>
<evidence type="ECO:0000313" key="9">
    <source>
        <dbReference type="Proteomes" id="UP000077069"/>
    </source>
</evidence>
<reference evidence="8 9" key="1">
    <citation type="submission" date="2016-05" db="EMBL/GenBank/DDBJ databases">
        <title>Comparative analysis of secretome profiles of manganese(II)-oxidizing ascomycete fungi.</title>
        <authorList>
            <consortium name="DOE Joint Genome Institute"/>
            <person name="Zeiner C.A."/>
            <person name="Purvine S.O."/>
            <person name="Zink E.M."/>
            <person name="Wu S."/>
            <person name="Pasa-Tolic L."/>
            <person name="Chaput D.L."/>
            <person name="Haridas S."/>
            <person name="Grigoriev I.V."/>
            <person name="Santelli C.M."/>
            <person name="Hansel C.M."/>
        </authorList>
    </citation>
    <scope>NUCLEOTIDE SEQUENCE [LARGE SCALE GENOMIC DNA]</scope>
    <source>
        <strain evidence="8 9">AP3s5-JAC2a</strain>
    </source>
</reference>
<dbReference type="RefSeq" id="XP_018037999.1">
    <property type="nucleotide sequence ID" value="XM_018180152.1"/>
</dbReference>